<dbReference type="EMBL" id="CAKOFQ010007508">
    <property type="protein sequence ID" value="CAH2002728.1"/>
    <property type="molecule type" value="Genomic_DNA"/>
</dbReference>
<evidence type="ECO:0000256" key="4">
    <source>
        <dbReference type="ARBA" id="ARBA00022692"/>
    </source>
</evidence>
<name>A0A9P0MER3_ACAOB</name>
<dbReference type="PANTHER" id="PTHR21137:SF35">
    <property type="entry name" value="ODORANT RECEPTOR 19A-RELATED"/>
    <property type="match status" value="1"/>
</dbReference>
<dbReference type="AlphaFoldDB" id="A0A9P0MER3"/>
<proteinExistence type="predicted"/>
<reference evidence="12" key="1">
    <citation type="submission" date="2022-03" db="EMBL/GenBank/DDBJ databases">
        <authorList>
            <person name="Sayadi A."/>
        </authorList>
    </citation>
    <scope>NUCLEOTIDE SEQUENCE</scope>
</reference>
<evidence type="ECO:0000256" key="3">
    <source>
        <dbReference type="ARBA" id="ARBA00022606"/>
    </source>
</evidence>
<keyword evidence="8" id="KW-0675">Receptor</keyword>
<feature type="transmembrane region" description="Helical" evidence="10">
    <location>
        <begin position="37"/>
        <end position="59"/>
    </location>
</feature>
<comment type="caution">
    <text evidence="12">The sequence shown here is derived from an EMBL/GenBank/DDBJ whole genome shotgun (WGS) entry which is preliminary data.</text>
</comment>
<dbReference type="PANTHER" id="PTHR21137">
    <property type="entry name" value="ODORANT RECEPTOR"/>
    <property type="match status" value="1"/>
</dbReference>
<dbReference type="Proteomes" id="UP001152888">
    <property type="component" value="Unassembled WGS sequence"/>
</dbReference>
<evidence type="ECO:0000256" key="7">
    <source>
        <dbReference type="ARBA" id="ARBA00023136"/>
    </source>
</evidence>
<dbReference type="GO" id="GO:0005886">
    <property type="term" value="C:plasma membrane"/>
    <property type="evidence" value="ECO:0007669"/>
    <property type="project" value="UniProtKB-SubCell"/>
</dbReference>
<dbReference type="GO" id="GO:0004984">
    <property type="term" value="F:olfactory receptor activity"/>
    <property type="evidence" value="ECO:0007669"/>
    <property type="project" value="InterPro"/>
</dbReference>
<dbReference type="InterPro" id="IPR004117">
    <property type="entry name" value="7tm6_olfct_rcpt"/>
</dbReference>
<keyword evidence="9" id="KW-0807">Transducer</keyword>
<dbReference type="EMBL" id="CAKOFQ010007964">
    <property type="protein sequence ID" value="CAH2010340.1"/>
    <property type="molecule type" value="Genomic_DNA"/>
</dbReference>
<evidence type="ECO:0000256" key="1">
    <source>
        <dbReference type="ARBA" id="ARBA00004651"/>
    </source>
</evidence>
<feature type="transmembrane region" description="Helical" evidence="10">
    <location>
        <begin position="134"/>
        <end position="153"/>
    </location>
</feature>
<feature type="transmembrane region" description="Helical" evidence="10">
    <location>
        <begin position="71"/>
        <end position="94"/>
    </location>
</feature>
<protein>
    <submittedName>
        <fullName evidence="12">Uncharacterized protein</fullName>
    </submittedName>
</protein>
<comment type="subcellular location">
    <subcellularLocation>
        <location evidence="1">Cell membrane</location>
        <topology evidence="1">Multi-pass membrane protein</topology>
    </subcellularLocation>
</comment>
<dbReference type="OrthoDB" id="6690726at2759"/>
<organism evidence="12 13">
    <name type="scientific">Acanthoscelides obtectus</name>
    <name type="common">Bean weevil</name>
    <name type="synonym">Bruchus obtectus</name>
    <dbReference type="NCBI Taxonomy" id="200917"/>
    <lineage>
        <taxon>Eukaryota</taxon>
        <taxon>Metazoa</taxon>
        <taxon>Ecdysozoa</taxon>
        <taxon>Arthropoda</taxon>
        <taxon>Hexapoda</taxon>
        <taxon>Insecta</taxon>
        <taxon>Pterygota</taxon>
        <taxon>Neoptera</taxon>
        <taxon>Endopterygota</taxon>
        <taxon>Coleoptera</taxon>
        <taxon>Polyphaga</taxon>
        <taxon>Cucujiformia</taxon>
        <taxon>Chrysomeloidea</taxon>
        <taxon>Chrysomelidae</taxon>
        <taxon>Bruchinae</taxon>
        <taxon>Bruchini</taxon>
        <taxon>Acanthoscelides</taxon>
    </lineage>
</organism>
<dbReference type="GO" id="GO:0007165">
    <property type="term" value="P:signal transduction"/>
    <property type="evidence" value="ECO:0007669"/>
    <property type="project" value="UniProtKB-KW"/>
</dbReference>
<keyword evidence="5" id="KW-0552">Olfaction</keyword>
<sequence length="176" mass="20088">MNNIFAGDYFTIKAQFGKCDDQLSFLLRFKTLINNTFSTVVLMYLGIVVLILCLEMYYTMTMDTFQEIIRAVVYAALMFFEFFICYCIPAQALIDESEKLVEGLYNSNWYEHMGSSASYGKAMTLLQGKSQMRVMFTIGGFLNLNMQTGLAAVKTMVSYSMFLKTMTGLEDDTEQI</sequence>
<evidence type="ECO:0000313" key="13">
    <source>
        <dbReference type="Proteomes" id="UP001152888"/>
    </source>
</evidence>
<evidence type="ECO:0000256" key="5">
    <source>
        <dbReference type="ARBA" id="ARBA00022725"/>
    </source>
</evidence>
<evidence type="ECO:0000313" key="12">
    <source>
        <dbReference type="EMBL" id="CAH2010340.1"/>
    </source>
</evidence>
<keyword evidence="6 10" id="KW-1133">Transmembrane helix</keyword>
<gene>
    <name evidence="11" type="ORF">ACAOBT_LOCUS26949</name>
    <name evidence="12" type="ORF">ACAOBT_LOCUS31453</name>
</gene>
<dbReference type="GO" id="GO:0005549">
    <property type="term" value="F:odorant binding"/>
    <property type="evidence" value="ECO:0007669"/>
    <property type="project" value="InterPro"/>
</dbReference>
<dbReference type="Pfam" id="PF02949">
    <property type="entry name" value="7tm_6"/>
    <property type="match status" value="1"/>
</dbReference>
<evidence type="ECO:0000256" key="8">
    <source>
        <dbReference type="ARBA" id="ARBA00023170"/>
    </source>
</evidence>
<accession>A0A9P0MER3</accession>
<evidence type="ECO:0000256" key="6">
    <source>
        <dbReference type="ARBA" id="ARBA00022989"/>
    </source>
</evidence>
<keyword evidence="4 10" id="KW-0812">Transmembrane</keyword>
<keyword evidence="13" id="KW-1185">Reference proteome</keyword>
<evidence type="ECO:0000313" key="11">
    <source>
        <dbReference type="EMBL" id="CAH2002728.1"/>
    </source>
</evidence>
<keyword evidence="3" id="KW-0716">Sensory transduction</keyword>
<keyword evidence="7 10" id="KW-0472">Membrane</keyword>
<keyword evidence="2" id="KW-1003">Cell membrane</keyword>
<evidence type="ECO:0000256" key="10">
    <source>
        <dbReference type="SAM" id="Phobius"/>
    </source>
</evidence>
<evidence type="ECO:0000256" key="9">
    <source>
        <dbReference type="ARBA" id="ARBA00023224"/>
    </source>
</evidence>
<evidence type="ECO:0000256" key="2">
    <source>
        <dbReference type="ARBA" id="ARBA00022475"/>
    </source>
</evidence>